<dbReference type="AlphaFoldDB" id="A0A250FKX5"/>
<evidence type="ECO:0000313" key="3">
    <source>
        <dbReference type="EMBL" id="ATA85780.1"/>
    </source>
</evidence>
<dbReference type="PROSITE" id="PS50943">
    <property type="entry name" value="HTH_CROC1"/>
    <property type="match status" value="1"/>
</dbReference>
<dbReference type="OrthoDB" id="1034290at2"/>
<dbReference type="InterPro" id="IPR010744">
    <property type="entry name" value="Phage_CI_N"/>
</dbReference>
<evidence type="ECO:0000259" key="2">
    <source>
        <dbReference type="PROSITE" id="PS50943"/>
    </source>
</evidence>
<dbReference type="GO" id="GO:0003677">
    <property type="term" value="F:DNA binding"/>
    <property type="evidence" value="ECO:0007669"/>
    <property type="project" value="InterPro"/>
</dbReference>
<sequence>MFDQQKFIARLQKIMNYYEINASTLADSLGVLRSSISHLLSERNKPSLDFVLKITEKYPEIDLYWLLYGKGSFPKEEPREEPKEKLPPKKVTPIAPPEIPFPPIEPLQEKPIEKNIPLKDIPKKEVQKIIFFYKDNSFEIFENL</sequence>
<evidence type="ECO:0000256" key="1">
    <source>
        <dbReference type="SAM" id="MobiDB-lite"/>
    </source>
</evidence>
<dbReference type="InterPro" id="IPR010982">
    <property type="entry name" value="Lambda_DNA-bd_dom_sf"/>
</dbReference>
<feature type="region of interest" description="Disordered" evidence="1">
    <location>
        <begin position="74"/>
        <end position="106"/>
    </location>
</feature>
<gene>
    <name evidence="3" type="ORF">CGC50_00575</name>
</gene>
<organism evidence="3 4">
    <name type="scientific">Capnocytophaga gingivalis</name>
    <dbReference type="NCBI Taxonomy" id="1017"/>
    <lineage>
        <taxon>Bacteria</taxon>
        <taxon>Pseudomonadati</taxon>
        <taxon>Bacteroidota</taxon>
        <taxon>Flavobacteriia</taxon>
        <taxon>Flavobacteriales</taxon>
        <taxon>Flavobacteriaceae</taxon>
        <taxon>Capnocytophaga</taxon>
    </lineage>
</organism>
<feature type="compositionally biased region" description="Pro residues" evidence="1">
    <location>
        <begin position="94"/>
        <end position="105"/>
    </location>
</feature>
<proteinExistence type="predicted"/>
<dbReference type="GeneID" id="84807061"/>
<dbReference type="InterPro" id="IPR001387">
    <property type="entry name" value="Cro/C1-type_HTH"/>
</dbReference>
<dbReference type="Proteomes" id="UP000217250">
    <property type="component" value="Chromosome"/>
</dbReference>
<dbReference type="Pfam" id="PF07022">
    <property type="entry name" value="Phage_CI_repr"/>
    <property type="match status" value="1"/>
</dbReference>
<name>A0A250FKX5_9FLAO</name>
<dbReference type="GO" id="GO:0045892">
    <property type="term" value="P:negative regulation of DNA-templated transcription"/>
    <property type="evidence" value="ECO:0007669"/>
    <property type="project" value="InterPro"/>
</dbReference>
<accession>A0A250FKX5</accession>
<dbReference type="KEGG" id="cgh:CGC50_00575"/>
<dbReference type="CDD" id="cd00093">
    <property type="entry name" value="HTH_XRE"/>
    <property type="match status" value="1"/>
</dbReference>
<dbReference type="Gene3D" id="1.10.260.40">
    <property type="entry name" value="lambda repressor-like DNA-binding domains"/>
    <property type="match status" value="1"/>
</dbReference>
<dbReference type="EMBL" id="CP022386">
    <property type="protein sequence ID" value="ATA85780.1"/>
    <property type="molecule type" value="Genomic_DNA"/>
</dbReference>
<dbReference type="SUPFAM" id="SSF47413">
    <property type="entry name" value="lambda repressor-like DNA-binding domains"/>
    <property type="match status" value="1"/>
</dbReference>
<dbReference type="RefSeq" id="WP_095909267.1">
    <property type="nucleotide sequence ID" value="NZ_CALAHR010000029.1"/>
</dbReference>
<reference evidence="4" key="1">
    <citation type="submission" date="2017-06" db="EMBL/GenBank/DDBJ databases">
        <title>Capnocytophaga spp. assemblies.</title>
        <authorList>
            <person name="Gulvik C.A."/>
        </authorList>
    </citation>
    <scope>NUCLEOTIDE SEQUENCE [LARGE SCALE GENOMIC DNA]</scope>
    <source>
        <strain evidence="4">H1496</strain>
    </source>
</reference>
<feature type="domain" description="HTH cro/C1-type" evidence="2">
    <location>
        <begin position="25"/>
        <end position="66"/>
    </location>
</feature>
<feature type="compositionally biased region" description="Basic and acidic residues" evidence="1">
    <location>
        <begin position="74"/>
        <end position="87"/>
    </location>
</feature>
<evidence type="ECO:0000313" key="4">
    <source>
        <dbReference type="Proteomes" id="UP000217250"/>
    </source>
</evidence>
<protein>
    <submittedName>
        <fullName evidence="3">Transcriptional regulator</fullName>
    </submittedName>
</protein>